<accession>A0A6A7BF22</accession>
<feature type="compositionally biased region" description="Polar residues" evidence="1">
    <location>
        <begin position="29"/>
        <end position="39"/>
    </location>
</feature>
<sequence length="56" mass="6082">MKSVRGFRAERGTCDALAPEVNKARPLWNSFSDVPSLPSTPILASHRTPDTTQSPS</sequence>
<dbReference type="AlphaFoldDB" id="A0A6A7BF22"/>
<feature type="region of interest" description="Disordered" evidence="1">
    <location>
        <begin position="27"/>
        <end position="56"/>
    </location>
</feature>
<reference evidence="2" key="1">
    <citation type="submission" date="2020-01" db="EMBL/GenBank/DDBJ databases">
        <authorList>
            <consortium name="DOE Joint Genome Institute"/>
            <person name="Haridas S."/>
            <person name="Albert R."/>
            <person name="Binder M."/>
            <person name="Bloem J."/>
            <person name="Labutti K."/>
            <person name="Salamov A."/>
            <person name="Andreopoulos B."/>
            <person name="Baker S.E."/>
            <person name="Barry K."/>
            <person name="Bills G."/>
            <person name="Bluhm B.H."/>
            <person name="Cannon C."/>
            <person name="Castanera R."/>
            <person name="Culley D.E."/>
            <person name="Daum C."/>
            <person name="Ezra D."/>
            <person name="Gonzalez J.B."/>
            <person name="Henrissat B."/>
            <person name="Kuo A."/>
            <person name="Liang C."/>
            <person name="Lipzen A."/>
            <person name="Lutzoni F."/>
            <person name="Magnuson J."/>
            <person name="Mondo S."/>
            <person name="Nolan M."/>
            <person name="Ohm R."/>
            <person name="Pangilinan J."/>
            <person name="Park H.-J."/>
            <person name="Ramirez L."/>
            <person name="Alfaro M."/>
            <person name="Sun H."/>
            <person name="Tritt A."/>
            <person name="Yoshinaga Y."/>
            <person name="Zwiers L.-H."/>
            <person name="Turgeon B.G."/>
            <person name="Goodwin S.B."/>
            <person name="Spatafora J.W."/>
            <person name="Crous P.W."/>
            <person name="Grigoriev I.V."/>
        </authorList>
    </citation>
    <scope>NUCLEOTIDE SEQUENCE</scope>
    <source>
        <strain evidence="2">IPT5</strain>
    </source>
</reference>
<evidence type="ECO:0000313" key="3">
    <source>
        <dbReference type="Proteomes" id="UP000799423"/>
    </source>
</evidence>
<organism evidence="2 3">
    <name type="scientific">Plenodomus tracheiphilus IPT5</name>
    <dbReference type="NCBI Taxonomy" id="1408161"/>
    <lineage>
        <taxon>Eukaryota</taxon>
        <taxon>Fungi</taxon>
        <taxon>Dikarya</taxon>
        <taxon>Ascomycota</taxon>
        <taxon>Pezizomycotina</taxon>
        <taxon>Dothideomycetes</taxon>
        <taxon>Pleosporomycetidae</taxon>
        <taxon>Pleosporales</taxon>
        <taxon>Pleosporineae</taxon>
        <taxon>Leptosphaeriaceae</taxon>
        <taxon>Plenodomus</taxon>
    </lineage>
</organism>
<proteinExistence type="predicted"/>
<gene>
    <name evidence="2" type="ORF">T440DRAFT_552612</name>
</gene>
<dbReference type="EMBL" id="MU006294">
    <property type="protein sequence ID" value="KAF2854010.1"/>
    <property type="molecule type" value="Genomic_DNA"/>
</dbReference>
<keyword evidence="3" id="KW-1185">Reference proteome</keyword>
<protein>
    <submittedName>
        <fullName evidence="2">Uncharacterized protein</fullName>
    </submittedName>
</protein>
<name>A0A6A7BF22_9PLEO</name>
<evidence type="ECO:0000313" key="2">
    <source>
        <dbReference type="EMBL" id="KAF2854010.1"/>
    </source>
</evidence>
<evidence type="ECO:0000256" key="1">
    <source>
        <dbReference type="SAM" id="MobiDB-lite"/>
    </source>
</evidence>
<dbReference type="Proteomes" id="UP000799423">
    <property type="component" value="Unassembled WGS sequence"/>
</dbReference>